<name>A0ABR2KMY9_9EUKA</name>
<sequence>MCDANRMQRLKELMLKYGKQKKRSKSVIDTRPASGMVGQKNCEGYMPDESGRLIRIENDVVSDNLGPGSYDPIMPTLTRKVRISSASRMSLENRNVKPGPCDYFHPQVKKNKKTMKDILINYHKTDLITHQEYSTFTPPQTPVAYSDQPKWASSNSSLDDAELYRKFPIYIKGKYKYKFKTDLTSKEFESGSTRELWPKMMKTPSPTSHAPQKEEVYFENSKSPAFADQAERFSISGSLTPCSTAYTMPEVFGKHNSKKIYPPVESKRPPPQPTPDAATYAPDIINRPNTTHQTPVFLTKKDRFEDNSYQTPSCTKYNLTRETLKNVPKVKIRSKIQRPLSEWDVIPQSYSPAVGSYSPDQGLKPKNGYISSTGRKTYDVKADRPLAFNTQHSSFIRKSFNARYANVGQNND</sequence>
<gene>
    <name evidence="2" type="ORF">M9Y10_029002</name>
</gene>
<organism evidence="2 3">
    <name type="scientific">Tritrichomonas musculus</name>
    <dbReference type="NCBI Taxonomy" id="1915356"/>
    <lineage>
        <taxon>Eukaryota</taxon>
        <taxon>Metamonada</taxon>
        <taxon>Parabasalia</taxon>
        <taxon>Tritrichomonadida</taxon>
        <taxon>Tritrichomonadidae</taxon>
        <taxon>Tritrichomonas</taxon>
    </lineage>
</organism>
<proteinExistence type="predicted"/>
<accession>A0ABR2KMY9</accession>
<dbReference type="Proteomes" id="UP001470230">
    <property type="component" value="Unassembled WGS sequence"/>
</dbReference>
<keyword evidence="3" id="KW-1185">Reference proteome</keyword>
<comment type="caution">
    <text evidence="2">The sequence shown here is derived from an EMBL/GenBank/DDBJ whole genome shotgun (WGS) entry which is preliminary data.</text>
</comment>
<reference evidence="2 3" key="1">
    <citation type="submission" date="2024-04" db="EMBL/GenBank/DDBJ databases">
        <title>Tritrichomonas musculus Genome.</title>
        <authorList>
            <person name="Alves-Ferreira E."/>
            <person name="Grigg M."/>
            <person name="Lorenzi H."/>
            <person name="Galac M."/>
        </authorList>
    </citation>
    <scope>NUCLEOTIDE SEQUENCE [LARGE SCALE GENOMIC DNA]</scope>
    <source>
        <strain evidence="2 3">EAF2021</strain>
    </source>
</reference>
<evidence type="ECO:0000256" key="1">
    <source>
        <dbReference type="SAM" id="MobiDB-lite"/>
    </source>
</evidence>
<protein>
    <submittedName>
        <fullName evidence="2">Uncharacterized protein</fullName>
    </submittedName>
</protein>
<dbReference type="EMBL" id="JAPFFF010000004">
    <property type="protein sequence ID" value="KAK8891782.1"/>
    <property type="molecule type" value="Genomic_DNA"/>
</dbReference>
<evidence type="ECO:0000313" key="2">
    <source>
        <dbReference type="EMBL" id="KAK8891782.1"/>
    </source>
</evidence>
<evidence type="ECO:0000313" key="3">
    <source>
        <dbReference type="Proteomes" id="UP001470230"/>
    </source>
</evidence>
<feature type="region of interest" description="Disordered" evidence="1">
    <location>
        <begin position="260"/>
        <end position="291"/>
    </location>
</feature>